<dbReference type="AlphaFoldDB" id="A0A225AKN8"/>
<organism evidence="6 7">
    <name type="scientific">Talaromyces atroroseus</name>
    <dbReference type="NCBI Taxonomy" id="1441469"/>
    <lineage>
        <taxon>Eukaryota</taxon>
        <taxon>Fungi</taxon>
        <taxon>Dikarya</taxon>
        <taxon>Ascomycota</taxon>
        <taxon>Pezizomycotina</taxon>
        <taxon>Eurotiomycetes</taxon>
        <taxon>Eurotiomycetidae</taxon>
        <taxon>Eurotiales</taxon>
        <taxon>Trichocomaceae</taxon>
        <taxon>Talaromyces</taxon>
        <taxon>Talaromyces sect. Trachyspermi</taxon>
    </lineage>
</organism>
<keyword evidence="4" id="KW-0462">Maltose metabolism</keyword>
<dbReference type="GO" id="GO:0004575">
    <property type="term" value="F:sucrose alpha-glucosidase activity"/>
    <property type="evidence" value="ECO:0007669"/>
    <property type="project" value="TreeGrafter"/>
</dbReference>
<dbReference type="EMBL" id="LFMY01000006">
    <property type="protein sequence ID" value="OKL59963.1"/>
    <property type="molecule type" value="Genomic_DNA"/>
</dbReference>
<reference evidence="6 7" key="1">
    <citation type="submission" date="2015-06" db="EMBL/GenBank/DDBJ databases">
        <title>Talaromyces atroroseus IBT 11181 draft genome.</title>
        <authorList>
            <person name="Rasmussen K.B."/>
            <person name="Rasmussen S."/>
            <person name="Petersen B."/>
            <person name="Sicheritz-Ponten T."/>
            <person name="Mortensen U.H."/>
            <person name="Thrane U."/>
        </authorList>
    </citation>
    <scope>NUCLEOTIDE SEQUENCE [LARGE SCALE GENOMIC DNA]</scope>
    <source>
        <strain evidence="6 7">IBT 11181</strain>
    </source>
</reference>
<feature type="domain" description="Glycosyl hydrolase family 13 catalytic" evidence="5">
    <location>
        <begin position="48"/>
        <end position="472"/>
    </location>
</feature>
<evidence type="ECO:0000313" key="6">
    <source>
        <dbReference type="EMBL" id="OKL59963.1"/>
    </source>
</evidence>
<dbReference type="GO" id="GO:0004556">
    <property type="term" value="F:alpha-amylase activity"/>
    <property type="evidence" value="ECO:0007669"/>
    <property type="project" value="TreeGrafter"/>
</dbReference>
<dbReference type="PANTHER" id="PTHR10357:SF232">
    <property type="entry name" value="GLYCOSYL HYDROLASE FAMILY 13 CATALYTIC DOMAIN-CONTAINING PROTEIN"/>
    <property type="match status" value="1"/>
</dbReference>
<dbReference type="InterPro" id="IPR013780">
    <property type="entry name" value="Glyco_hydro_b"/>
</dbReference>
<dbReference type="GO" id="GO:0004574">
    <property type="term" value="F:oligo-1,6-glucosidase activity"/>
    <property type="evidence" value="ECO:0007669"/>
    <property type="project" value="TreeGrafter"/>
</dbReference>
<dbReference type="GO" id="GO:0000025">
    <property type="term" value="P:maltose catabolic process"/>
    <property type="evidence" value="ECO:0007669"/>
    <property type="project" value="TreeGrafter"/>
</dbReference>
<dbReference type="InterPro" id="IPR045857">
    <property type="entry name" value="O16G_dom_2"/>
</dbReference>
<keyword evidence="7" id="KW-1185">Reference proteome</keyword>
<dbReference type="RefSeq" id="XP_020120084.1">
    <property type="nucleotide sequence ID" value="XM_020266896.1"/>
</dbReference>
<dbReference type="GO" id="GO:0005987">
    <property type="term" value="P:sucrose catabolic process"/>
    <property type="evidence" value="ECO:0007669"/>
    <property type="project" value="TreeGrafter"/>
</dbReference>
<evidence type="ECO:0000256" key="2">
    <source>
        <dbReference type="ARBA" id="ARBA00022801"/>
    </source>
</evidence>
<comment type="similarity">
    <text evidence="1">Belongs to the glycosyl hydrolase 13 family.</text>
</comment>
<evidence type="ECO:0000313" key="7">
    <source>
        <dbReference type="Proteomes" id="UP000214365"/>
    </source>
</evidence>
<dbReference type="OrthoDB" id="1740265at2759"/>
<dbReference type="Proteomes" id="UP000214365">
    <property type="component" value="Unassembled WGS sequence"/>
</dbReference>
<dbReference type="CDD" id="cd11333">
    <property type="entry name" value="AmyAc_SI_OligoGlu_DGase"/>
    <property type="match status" value="1"/>
</dbReference>
<dbReference type="SUPFAM" id="SSF51445">
    <property type="entry name" value="(Trans)glycosidases"/>
    <property type="match status" value="1"/>
</dbReference>
<dbReference type="FunFam" id="3.20.20.80:FF:000064">
    <property type="entry name" value="Oligo-1,6-glucosidase"/>
    <property type="match status" value="2"/>
</dbReference>
<name>A0A225AKN8_TALAT</name>
<proteinExistence type="inferred from homology"/>
<keyword evidence="2" id="KW-0378">Hydrolase</keyword>
<dbReference type="InterPro" id="IPR006047">
    <property type="entry name" value="GH13_cat_dom"/>
</dbReference>
<gene>
    <name evidence="6" type="ORF">UA08_04607</name>
</gene>
<evidence type="ECO:0000256" key="4">
    <source>
        <dbReference type="ARBA" id="ARBA00026248"/>
    </source>
</evidence>
<dbReference type="InterPro" id="IPR017853">
    <property type="entry name" value="GH"/>
</dbReference>
<keyword evidence="3" id="KW-0326">Glycosidase</keyword>
<sequence length="616" mass="71222">MPVAQRLKHLRSIAISLLPMADTGNSTLFTPNGGGVDSKWWREAVVYQIYPRSFCDSNGDGVGDINGIISKVPYLKDLGVNVLWLCPIYVSPQHDMGYDIADYRAINPEYGTMEDWQTLRDVVHKAGMKLIMDLVVNHTSIDHQWFVESRSSRDSPKRDWYYWKPPRYAENGERLPPNNWRSFFGTGSAWEWDEDTQEYYLRIFTREQPDLNWENPEVRAAVHEIVNFWLENGIDGFRVDAINYIGKKEGFPDAEVVDSSTYCQPAMHLYLNVGNVHKYLRELNLATFARYDAMTVGETPYVPATQMALDYVHPSRNEFDMIFQWEHMDIDRIPNSLLGWRPWSLSDLKQIFNRWQTLMYEHGGWNSLYMENHDQGRSVSRFGSDRSEFRNVSAKMLAMFLSTLSGTLYIFQGQELGMANVKGWDLEEYNDVVTLTYIREEKEKRIRQTGENNPDISDLLADIQKKGRDNGRTPMPWNGDAPNAGFTTGTPWMALNPDFPFCNAAAAVENETSPFHFWKELLRIRSQWKTLVYGAFRLLSPDDERVFAYLRVHPGSKAAMVVLNFSPQSVEWQIPKEASDLANCRPVYGNYEFPAELGAHVTLQPWECRLYEYDAL</sequence>
<dbReference type="PANTHER" id="PTHR10357">
    <property type="entry name" value="ALPHA-AMYLASE FAMILY MEMBER"/>
    <property type="match status" value="1"/>
</dbReference>
<evidence type="ECO:0000256" key="3">
    <source>
        <dbReference type="ARBA" id="ARBA00023295"/>
    </source>
</evidence>
<dbReference type="GO" id="GO:0033934">
    <property type="term" value="F:glucan 1,4-alpha-maltotriohydrolase activity"/>
    <property type="evidence" value="ECO:0007669"/>
    <property type="project" value="TreeGrafter"/>
</dbReference>
<dbReference type="Gene3D" id="3.90.400.10">
    <property type="entry name" value="Oligo-1,6-glucosidase, Domain 2"/>
    <property type="match status" value="1"/>
</dbReference>
<dbReference type="STRING" id="1441469.A0A225AKN8"/>
<dbReference type="Gene3D" id="3.20.20.80">
    <property type="entry name" value="Glycosidases"/>
    <property type="match status" value="1"/>
</dbReference>
<evidence type="ECO:0000259" key="5">
    <source>
        <dbReference type="SMART" id="SM00642"/>
    </source>
</evidence>
<dbReference type="InterPro" id="IPR032091">
    <property type="entry name" value="Malt_amylase-like_C"/>
</dbReference>
<protein>
    <recommendedName>
        <fullName evidence="5">Glycosyl hydrolase family 13 catalytic domain-containing protein</fullName>
    </recommendedName>
</protein>
<dbReference type="GeneID" id="31004362"/>
<dbReference type="Pfam" id="PF16657">
    <property type="entry name" value="Malt_amylase_C"/>
    <property type="match status" value="1"/>
</dbReference>
<comment type="caution">
    <text evidence="6">The sequence shown here is derived from an EMBL/GenBank/DDBJ whole genome shotgun (WGS) entry which is preliminary data.</text>
</comment>
<dbReference type="FunFam" id="3.90.400.10:FF:000004">
    <property type="entry name" value="Oligo-1,6-glucosidase"/>
    <property type="match status" value="1"/>
</dbReference>
<dbReference type="Pfam" id="PF00128">
    <property type="entry name" value="Alpha-amylase"/>
    <property type="match status" value="1"/>
</dbReference>
<dbReference type="SMART" id="SM00642">
    <property type="entry name" value="Aamy"/>
    <property type="match status" value="1"/>
</dbReference>
<accession>A0A225AKN8</accession>
<evidence type="ECO:0000256" key="1">
    <source>
        <dbReference type="ARBA" id="ARBA00008061"/>
    </source>
</evidence>
<dbReference type="FunFam" id="2.60.40.1180:FF:000007">
    <property type="entry name" value="Sucrose isomerase"/>
    <property type="match status" value="1"/>
</dbReference>
<dbReference type="Gene3D" id="2.60.40.1180">
    <property type="entry name" value="Golgi alpha-mannosidase II"/>
    <property type="match status" value="1"/>
</dbReference>
<dbReference type="SUPFAM" id="SSF51011">
    <property type="entry name" value="Glycosyl hydrolase domain"/>
    <property type="match status" value="1"/>
</dbReference>